<feature type="transmembrane region" description="Helical" evidence="3">
    <location>
        <begin position="70"/>
        <end position="91"/>
    </location>
</feature>
<gene>
    <name evidence="5" type="ORF">LK996_06185</name>
</gene>
<feature type="transmembrane region" description="Helical" evidence="3">
    <location>
        <begin position="145"/>
        <end position="171"/>
    </location>
</feature>
<dbReference type="PROSITE" id="PS50109">
    <property type="entry name" value="HIS_KIN"/>
    <property type="match status" value="1"/>
</dbReference>
<dbReference type="InterPro" id="IPR036890">
    <property type="entry name" value="HATPase_C_sf"/>
</dbReference>
<dbReference type="PRINTS" id="PR00344">
    <property type="entry name" value="BCTRLSENSOR"/>
</dbReference>
<dbReference type="Pfam" id="PF02518">
    <property type="entry name" value="HATPase_c"/>
    <property type="match status" value="1"/>
</dbReference>
<evidence type="ECO:0000313" key="6">
    <source>
        <dbReference type="Proteomes" id="UP001165293"/>
    </source>
</evidence>
<sequence length="474" mass="51174">MKHDAHAFAPFRIVPRFAAPLVRWFSNVPIDDAMDRRNAPTMQLLFALMALTLTVSWARHFAAMEIAPRMHVLFGTDMVTVACALVGIVLIRRGEFRLAVGLYLASLLLGLLLSHAVLGYQLLAVDQTSQMLALAVGGLVLGRRVLWMVFLVLMAVACAGFAADAAAAAAAGESSALAWHFLPSAFFSHFVVVVVLDRCITALRTALRESEARRAALQFEIDERERMQARLLHAQKLETMGRLASGVAHDFNNVLGVVIGYADARHRIHDIGDDPREIARDMADALEGIDASAQKGAALAQRLLCFGRSDAPPPVVLDAGALLADVQPMLRRLLPRSIALTLDLAPEALPVRLDRAQFELVVLDIASNARDAMPEGGQLRMSARRAGDHVEIVFSDTGHGMTAAEIQRAFEPFFSTKPAGKGTGLGLAATRNVVERAGGTVALESAPGLGTTVRIRLPCVEQKQGSEHLFYSTT</sequence>
<comment type="caution">
    <text evidence="5">The sequence shown here is derived from an EMBL/GenBank/DDBJ whole genome shotgun (WGS) entry which is preliminary data.</text>
</comment>
<evidence type="ECO:0000313" key="5">
    <source>
        <dbReference type="EMBL" id="MCC8362661.1"/>
    </source>
</evidence>
<dbReference type="GO" id="GO:0016301">
    <property type="term" value="F:kinase activity"/>
    <property type="evidence" value="ECO:0007669"/>
    <property type="project" value="UniProtKB-KW"/>
</dbReference>
<comment type="catalytic activity">
    <reaction evidence="1">
        <text>ATP + protein L-histidine = ADP + protein N-phospho-L-histidine.</text>
        <dbReference type="EC" id="2.7.13.3"/>
    </reaction>
</comment>
<evidence type="ECO:0000259" key="4">
    <source>
        <dbReference type="PROSITE" id="PS50109"/>
    </source>
</evidence>
<keyword evidence="3" id="KW-0812">Transmembrane</keyword>
<reference evidence="5" key="1">
    <citation type="submission" date="2021-10" db="EMBL/GenBank/DDBJ databases">
        <authorList>
            <person name="Lyu M."/>
            <person name="Wang X."/>
            <person name="Meng X."/>
            <person name="Xu K."/>
        </authorList>
    </citation>
    <scope>NUCLEOTIDE SEQUENCE</scope>
    <source>
        <strain evidence="5">A6</strain>
    </source>
</reference>
<keyword evidence="6" id="KW-1185">Reference proteome</keyword>
<feature type="transmembrane region" description="Helical" evidence="3">
    <location>
        <begin position="103"/>
        <end position="124"/>
    </location>
</feature>
<evidence type="ECO:0000256" key="3">
    <source>
        <dbReference type="SAM" id="Phobius"/>
    </source>
</evidence>
<dbReference type="SMART" id="SM00387">
    <property type="entry name" value="HATPase_c"/>
    <property type="match status" value="1"/>
</dbReference>
<dbReference type="Proteomes" id="UP001165293">
    <property type="component" value="Unassembled WGS sequence"/>
</dbReference>
<evidence type="ECO:0000256" key="1">
    <source>
        <dbReference type="ARBA" id="ARBA00000085"/>
    </source>
</evidence>
<protein>
    <recommendedName>
        <fullName evidence="2">histidine kinase</fullName>
        <ecNumber evidence="2">2.7.13.3</ecNumber>
    </recommendedName>
</protein>
<dbReference type="InterPro" id="IPR003594">
    <property type="entry name" value="HATPase_dom"/>
</dbReference>
<keyword evidence="3" id="KW-1133">Transmembrane helix</keyword>
<organism evidence="5 6">
    <name type="scientific">Noviluteimonas lactosilytica</name>
    <dbReference type="NCBI Taxonomy" id="2888523"/>
    <lineage>
        <taxon>Bacteria</taxon>
        <taxon>Pseudomonadati</taxon>
        <taxon>Pseudomonadota</taxon>
        <taxon>Gammaproteobacteria</taxon>
        <taxon>Lysobacterales</taxon>
        <taxon>Lysobacteraceae</taxon>
        <taxon>Noviluteimonas</taxon>
    </lineage>
</organism>
<dbReference type="PANTHER" id="PTHR43065">
    <property type="entry name" value="SENSOR HISTIDINE KINASE"/>
    <property type="match status" value="1"/>
</dbReference>
<name>A0ABS8JGC4_9GAMM</name>
<dbReference type="EMBL" id="JAJGAK010000001">
    <property type="protein sequence ID" value="MCC8362661.1"/>
    <property type="molecule type" value="Genomic_DNA"/>
</dbReference>
<dbReference type="EC" id="2.7.13.3" evidence="2"/>
<dbReference type="InterPro" id="IPR005467">
    <property type="entry name" value="His_kinase_dom"/>
</dbReference>
<dbReference type="Gene3D" id="1.10.287.130">
    <property type="match status" value="1"/>
</dbReference>
<feature type="transmembrane region" description="Helical" evidence="3">
    <location>
        <begin position="177"/>
        <end position="196"/>
    </location>
</feature>
<dbReference type="Gene3D" id="3.30.565.10">
    <property type="entry name" value="Histidine kinase-like ATPase, C-terminal domain"/>
    <property type="match status" value="1"/>
</dbReference>
<keyword evidence="5" id="KW-0418">Kinase</keyword>
<dbReference type="SUPFAM" id="SSF55874">
    <property type="entry name" value="ATPase domain of HSP90 chaperone/DNA topoisomerase II/histidine kinase"/>
    <property type="match status" value="1"/>
</dbReference>
<keyword evidence="5" id="KW-0808">Transferase</keyword>
<feature type="transmembrane region" description="Helical" evidence="3">
    <location>
        <begin position="41"/>
        <end position="58"/>
    </location>
</feature>
<dbReference type="RefSeq" id="WP_230526244.1">
    <property type="nucleotide sequence ID" value="NZ_JAJGAK010000001.1"/>
</dbReference>
<proteinExistence type="predicted"/>
<feature type="domain" description="Histidine kinase" evidence="4">
    <location>
        <begin position="246"/>
        <end position="461"/>
    </location>
</feature>
<evidence type="ECO:0000256" key="2">
    <source>
        <dbReference type="ARBA" id="ARBA00012438"/>
    </source>
</evidence>
<keyword evidence="3" id="KW-0472">Membrane</keyword>
<dbReference type="PANTHER" id="PTHR43065:SF42">
    <property type="entry name" value="TWO-COMPONENT SENSOR PPRA"/>
    <property type="match status" value="1"/>
</dbReference>
<dbReference type="InterPro" id="IPR004358">
    <property type="entry name" value="Sig_transdc_His_kin-like_C"/>
</dbReference>
<dbReference type="SUPFAM" id="SSF47384">
    <property type="entry name" value="Homodimeric domain of signal transducing histidine kinase"/>
    <property type="match status" value="1"/>
</dbReference>
<accession>A0ABS8JGC4</accession>
<dbReference type="InterPro" id="IPR036097">
    <property type="entry name" value="HisK_dim/P_sf"/>
</dbReference>